<comment type="caution">
    <text evidence="1">The sequence shown here is derived from an EMBL/GenBank/DDBJ whole genome shotgun (WGS) entry which is preliminary data.</text>
</comment>
<evidence type="ECO:0000313" key="1">
    <source>
        <dbReference type="EMBL" id="KAK4117805.1"/>
    </source>
</evidence>
<dbReference type="GeneID" id="89934475"/>
<reference evidence="1" key="1">
    <citation type="journal article" date="2023" name="Mol. Phylogenet. Evol.">
        <title>Genome-scale phylogeny and comparative genomics of the fungal order Sordariales.</title>
        <authorList>
            <person name="Hensen N."/>
            <person name="Bonometti L."/>
            <person name="Westerberg I."/>
            <person name="Brannstrom I.O."/>
            <person name="Guillou S."/>
            <person name="Cros-Aarteil S."/>
            <person name="Calhoun S."/>
            <person name="Haridas S."/>
            <person name="Kuo A."/>
            <person name="Mondo S."/>
            <person name="Pangilinan J."/>
            <person name="Riley R."/>
            <person name="LaButti K."/>
            <person name="Andreopoulos B."/>
            <person name="Lipzen A."/>
            <person name="Chen C."/>
            <person name="Yan M."/>
            <person name="Daum C."/>
            <person name="Ng V."/>
            <person name="Clum A."/>
            <person name="Steindorff A."/>
            <person name="Ohm R.A."/>
            <person name="Martin F."/>
            <person name="Silar P."/>
            <person name="Natvig D.O."/>
            <person name="Lalanne C."/>
            <person name="Gautier V."/>
            <person name="Ament-Velasquez S.L."/>
            <person name="Kruys A."/>
            <person name="Hutchinson M.I."/>
            <person name="Powell A.J."/>
            <person name="Barry K."/>
            <person name="Miller A.N."/>
            <person name="Grigoriev I.V."/>
            <person name="Debuchy R."/>
            <person name="Gladieux P."/>
            <person name="Hiltunen Thoren M."/>
            <person name="Johannesson H."/>
        </authorList>
    </citation>
    <scope>NUCLEOTIDE SEQUENCE</scope>
    <source>
        <strain evidence="1">CBS 508.74</strain>
    </source>
</reference>
<name>A0AAN6TPK0_9PEZI</name>
<keyword evidence="2" id="KW-1185">Reference proteome</keyword>
<organism evidence="1 2">
    <name type="scientific">Canariomyces notabilis</name>
    <dbReference type="NCBI Taxonomy" id="2074819"/>
    <lineage>
        <taxon>Eukaryota</taxon>
        <taxon>Fungi</taxon>
        <taxon>Dikarya</taxon>
        <taxon>Ascomycota</taxon>
        <taxon>Pezizomycotina</taxon>
        <taxon>Sordariomycetes</taxon>
        <taxon>Sordariomycetidae</taxon>
        <taxon>Sordariales</taxon>
        <taxon>Chaetomiaceae</taxon>
        <taxon>Canariomyces</taxon>
    </lineage>
</organism>
<gene>
    <name evidence="1" type="ORF">N656DRAFT_62653</name>
</gene>
<evidence type="ECO:0000313" key="2">
    <source>
        <dbReference type="Proteomes" id="UP001302812"/>
    </source>
</evidence>
<protein>
    <submittedName>
        <fullName evidence="1">Uncharacterized protein</fullName>
    </submittedName>
</protein>
<dbReference type="RefSeq" id="XP_064675375.1">
    <property type="nucleotide sequence ID" value="XM_064810350.1"/>
</dbReference>
<accession>A0AAN6TPK0</accession>
<dbReference type="Proteomes" id="UP001302812">
    <property type="component" value="Unassembled WGS sequence"/>
</dbReference>
<sequence length="154" mass="17597">MPGLIVAQLTSQEPDIVHHVIPSSEQFRPFSHWILCKRHCRGVVQQHSSRPVSAPWKPKLNKNHNPHLFFSGRFRRPTTWISSVSASREHATRRSMASVYTWAIGLASRRCYHSDLAPSDWIPHLMFCPGNFCVELAFSRPGSKVTSQPQPIKF</sequence>
<proteinExistence type="predicted"/>
<dbReference type="EMBL" id="MU853332">
    <property type="protein sequence ID" value="KAK4117805.1"/>
    <property type="molecule type" value="Genomic_DNA"/>
</dbReference>
<reference evidence="1" key="2">
    <citation type="submission" date="2023-05" db="EMBL/GenBank/DDBJ databases">
        <authorList>
            <consortium name="Lawrence Berkeley National Laboratory"/>
            <person name="Steindorff A."/>
            <person name="Hensen N."/>
            <person name="Bonometti L."/>
            <person name="Westerberg I."/>
            <person name="Brannstrom I.O."/>
            <person name="Guillou S."/>
            <person name="Cros-Aarteil S."/>
            <person name="Calhoun S."/>
            <person name="Haridas S."/>
            <person name="Kuo A."/>
            <person name="Mondo S."/>
            <person name="Pangilinan J."/>
            <person name="Riley R."/>
            <person name="Labutti K."/>
            <person name="Andreopoulos B."/>
            <person name="Lipzen A."/>
            <person name="Chen C."/>
            <person name="Yanf M."/>
            <person name="Daum C."/>
            <person name="Ng V."/>
            <person name="Clum A."/>
            <person name="Ohm R."/>
            <person name="Martin F."/>
            <person name="Silar P."/>
            <person name="Natvig D."/>
            <person name="Lalanne C."/>
            <person name="Gautier V."/>
            <person name="Ament-Velasquez S.L."/>
            <person name="Kruys A."/>
            <person name="Hutchinson M.I."/>
            <person name="Powell A.J."/>
            <person name="Barry K."/>
            <person name="Miller A.N."/>
            <person name="Grigoriev I.V."/>
            <person name="Debuchy R."/>
            <person name="Gladieux P."/>
            <person name="Thoren M.H."/>
            <person name="Johannesson H."/>
        </authorList>
    </citation>
    <scope>NUCLEOTIDE SEQUENCE</scope>
    <source>
        <strain evidence="1">CBS 508.74</strain>
    </source>
</reference>
<dbReference type="AlphaFoldDB" id="A0AAN6TPK0"/>